<dbReference type="Proteomes" id="UP000256485">
    <property type="component" value="Unassembled WGS sequence"/>
</dbReference>
<dbReference type="GO" id="GO:0000166">
    <property type="term" value="F:nucleotide binding"/>
    <property type="evidence" value="ECO:0007669"/>
    <property type="project" value="InterPro"/>
</dbReference>
<keyword evidence="4" id="KW-1185">Reference proteome</keyword>
<dbReference type="EMBL" id="QTUC01000001">
    <property type="protein sequence ID" value="REF37771.1"/>
    <property type="molecule type" value="Genomic_DNA"/>
</dbReference>
<dbReference type="PANTHER" id="PTHR43377:SF1">
    <property type="entry name" value="BILIVERDIN REDUCTASE A"/>
    <property type="match status" value="1"/>
</dbReference>
<name>A0A3D9VK86_THECX</name>
<organism evidence="3 4">
    <name type="scientific">Thermasporomyces composti</name>
    <dbReference type="NCBI Taxonomy" id="696763"/>
    <lineage>
        <taxon>Bacteria</taxon>
        <taxon>Bacillati</taxon>
        <taxon>Actinomycetota</taxon>
        <taxon>Actinomycetes</taxon>
        <taxon>Propionibacteriales</taxon>
        <taxon>Nocardioidaceae</taxon>
        <taxon>Thermasporomyces</taxon>
    </lineage>
</organism>
<dbReference type="Pfam" id="PF22725">
    <property type="entry name" value="GFO_IDH_MocA_C3"/>
    <property type="match status" value="1"/>
</dbReference>
<feature type="domain" description="Gfo/Idh/MocA-like oxidoreductase N-terminal" evidence="1">
    <location>
        <begin position="39"/>
        <end position="132"/>
    </location>
</feature>
<dbReference type="InterPro" id="IPR055170">
    <property type="entry name" value="GFO_IDH_MocA-like_dom"/>
</dbReference>
<dbReference type="Gene3D" id="3.40.50.720">
    <property type="entry name" value="NAD(P)-binding Rossmann-like Domain"/>
    <property type="match status" value="1"/>
</dbReference>
<gene>
    <name evidence="3" type="ORF">DFJ64_3228</name>
</gene>
<proteinExistence type="predicted"/>
<dbReference type="AlphaFoldDB" id="A0A3D9VK86"/>
<protein>
    <submittedName>
        <fullName evidence="3">Putative dehydrogenase</fullName>
    </submittedName>
</protein>
<dbReference type="RefSeq" id="WP_115851174.1">
    <property type="nucleotide sequence ID" value="NZ_QTUC01000001.1"/>
</dbReference>
<comment type="caution">
    <text evidence="3">The sequence shown here is derived from an EMBL/GenBank/DDBJ whole genome shotgun (WGS) entry which is preliminary data.</text>
</comment>
<dbReference type="SUPFAM" id="SSF51735">
    <property type="entry name" value="NAD(P)-binding Rossmann-fold domains"/>
    <property type="match status" value="1"/>
</dbReference>
<accession>A0A3D9VK86</accession>
<evidence type="ECO:0000313" key="3">
    <source>
        <dbReference type="EMBL" id="REF37771.1"/>
    </source>
</evidence>
<dbReference type="InterPro" id="IPR000683">
    <property type="entry name" value="Gfo/Idh/MocA-like_OxRdtase_N"/>
</dbReference>
<reference evidence="3 4" key="1">
    <citation type="submission" date="2018-08" db="EMBL/GenBank/DDBJ databases">
        <title>Sequencing the genomes of 1000 actinobacteria strains.</title>
        <authorList>
            <person name="Klenk H.-P."/>
        </authorList>
    </citation>
    <scope>NUCLEOTIDE SEQUENCE [LARGE SCALE GENOMIC DNA]</scope>
    <source>
        <strain evidence="3 4">DSM 22891</strain>
    </source>
</reference>
<sequence>MSGSPSPATETSERPLKIGILSFAHLHGLSYASVLASRPDVELRVADENAERGKPIADQHGVSFTTSYAELLEWGPDGVVICSENARHRVLVEQAAAAGAHVLCEKPLATSLADGRAMIEACEKAGVSLMTAFPVRFCGPVVSVARLVRDGKLGRIHGVAGTNPGTMPGGWFVDPELAGGGAVMDHTVHVADLLRWILGSEAVEVYAQVNRLLYPDLPVETAGTIAVTFENGVVATIDCSWSRPKSYPTWGGVTLEFVGDDGVATADAFAQTMNSYYDGPSRSGSQNVQWLPWGDNADALMIAEFLAAIREGRQPQPSGWDGYKATEIAFAAYASVKAGQPVRLPLEE</sequence>
<evidence type="ECO:0000259" key="2">
    <source>
        <dbReference type="Pfam" id="PF22725"/>
    </source>
</evidence>
<dbReference type="InterPro" id="IPR036291">
    <property type="entry name" value="NAD(P)-bd_dom_sf"/>
</dbReference>
<evidence type="ECO:0000313" key="4">
    <source>
        <dbReference type="Proteomes" id="UP000256485"/>
    </source>
</evidence>
<feature type="domain" description="GFO/IDH/MocA-like oxidoreductase" evidence="2">
    <location>
        <begin position="143"/>
        <end position="264"/>
    </location>
</feature>
<dbReference type="PANTHER" id="PTHR43377">
    <property type="entry name" value="BILIVERDIN REDUCTASE A"/>
    <property type="match status" value="1"/>
</dbReference>
<evidence type="ECO:0000259" key="1">
    <source>
        <dbReference type="Pfam" id="PF01408"/>
    </source>
</evidence>
<dbReference type="OrthoDB" id="9792085at2"/>
<dbReference type="SUPFAM" id="SSF55347">
    <property type="entry name" value="Glyceraldehyde-3-phosphate dehydrogenase-like, C-terminal domain"/>
    <property type="match status" value="1"/>
</dbReference>
<dbReference type="Gene3D" id="3.30.360.10">
    <property type="entry name" value="Dihydrodipicolinate Reductase, domain 2"/>
    <property type="match status" value="1"/>
</dbReference>
<dbReference type="InterPro" id="IPR051450">
    <property type="entry name" value="Gfo/Idh/MocA_Oxidoreductases"/>
</dbReference>
<dbReference type="Pfam" id="PF01408">
    <property type="entry name" value="GFO_IDH_MocA"/>
    <property type="match status" value="1"/>
</dbReference>